<evidence type="ECO:0000256" key="1">
    <source>
        <dbReference type="SAM" id="MobiDB-lite"/>
    </source>
</evidence>
<evidence type="ECO:0000313" key="2">
    <source>
        <dbReference type="EMBL" id="KIJ10194.1"/>
    </source>
</evidence>
<dbReference type="OrthoDB" id="3199698at2759"/>
<evidence type="ECO:0000313" key="3">
    <source>
        <dbReference type="Proteomes" id="UP000053647"/>
    </source>
</evidence>
<dbReference type="InterPro" id="IPR041078">
    <property type="entry name" value="Plavaka"/>
</dbReference>
<dbReference type="EMBL" id="KN819413">
    <property type="protein sequence ID" value="KIJ10194.1"/>
    <property type="molecule type" value="Genomic_DNA"/>
</dbReference>
<dbReference type="HOGENOM" id="CLU_006344_1_0_1"/>
<dbReference type="AlphaFoldDB" id="A0A0C9SR73"/>
<organism evidence="2 3">
    <name type="scientific">Paxillus involutus ATCC 200175</name>
    <dbReference type="NCBI Taxonomy" id="664439"/>
    <lineage>
        <taxon>Eukaryota</taxon>
        <taxon>Fungi</taxon>
        <taxon>Dikarya</taxon>
        <taxon>Basidiomycota</taxon>
        <taxon>Agaricomycotina</taxon>
        <taxon>Agaricomycetes</taxon>
        <taxon>Agaricomycetidae</taxon>
        <taxon>Boletales</taxon>
        <taxon>Paxilineae</taxon>
        <taxon>Paxillaceae</taxon>
        <taxon>Paxillus</taxon>
    </lineage>
</organism>
<feature type="region of interest" description="Disordered" evidence="1">
    <location>
        <begin position="1"/>
        <end position="51"/>
    </location>
</feature>
<name>A0A0C9SR73_PAXIN</name>
<keyword evidence="3" id="KW-1185">Reference proteome</keyword>
<feature type="compositionally biased region" description="Basic and acidic residues" evidence="1">
    <location>
        <begin position="22"/>
        <end position="38"/>
    </location>
</feature>
<feature type="region of interest" description="Disordered" evidence="1">
    <location>
        <begin position="73"/>
        <end position="92"/>
    </location>
</feature>
<reference evidence="3" key="2">
    <citation type="submission" date="2015-01" db="EMBL/GenBank/DDBJ databases">
        <title>Evolutionary Origins and Diversification of the Mycorrhizal Mutualists.</title>
        <authorList>
            <consortium name="DOE Joint Genome Institute"/>
            <consortium name="Mycorrhizal Genomics Consortium"/>
            <person name="Kohler A."/>
            <person name="Kuo A."/>
            <person name="Nagy L.G."/>
            <person name="Floudas D."/>
            <person name="Copeland A."/>
            <person name="Barry K.W."/>
            <person name="Cichocki N."/>
            <person name="Veneault-Fourrey C."/>
            <person name="LaButti K."/>
            <person name="Lindquist E.A."/>
            <person name="Lipzen A."/>
            <person name="Lundell T."/>
            <person name="Morin E."/>
            <person name="Murat C."/>
            <person name="Riley R."/>
            <person name="Ohm R."/>
            <person name="Sun H."/>
            <person name="Tunlid A."/>
            <person name="Henrissat B."/>
            <person name="Grigoriev I.V."/>
            <person name="Hibbett D.S."/>
            <person name="Martin F."/>
        </authorList>
    </citation>
    <scope>NUCLEOTIDE SEQUENCE [LARGE SCALE GENOMIC DNA]</scope>
    <source>
        <strain evidence="3">ATCC 200175</strain>
    </source>
</reference>
<dbReference type="Pfam" id="PF18759">
    <property type="entry name" value="Plavaka"/>
    <property type="match status" value="1"/>
</dbReference>
<proteinExistence type="predicted"/>
<gene>
    <name evidence="2" type="ORF">PAXINDRAFT_16763</name>
</gene>
<dbReference type="Proteomes" id="UP000053647">
    <property type="component" value="Unassembled WGS sequence"/>
</dbReference>
<reference evidence="2 3" key="1">
    <citation type="submission" date="2014-06" db="EMBL/GenBank/DDBJ databases">
        <authorList>
            <consortium name="DOE Joint Genome Institute"/>
            <person name="Kuo A."/>
            <person name="Kohler A."/>
            <person name="Nagy L.G."/>
            <person name="Floudas D."/>
            <person name="Copeland A."/>
            <person name="Barry K.W."/>
            <person name="Cichocki N."/>
            <person name="Veneault-Fourrey C."/>
            <person name="LaButti K."/>
            <person name="Lindquist E.A."/>
            <person name="Lipzen A."/>
            <person name="Lundell T."/>
            <person name="Morin E."/>
            <person name="Murat C."/>
            <person name="Sun H."/>
            <person name="Tunlid A."/>
            <person name="Henrissat B."/>
            <person name="Grigoriev I.V."/>
            <person name="Hibbett D.S."/>
            <person name="Martin F."/>
            <person name="Nordberg H.P."/>
            <person name="Cantor M.N."/>
            <person name="Hua S.X."/>
        </authorList>
    </citation>
    <scope>NUCLEOTIDE SEQUENCE [LARGE SCALE GENOMIC DNA]</scope>
    <source>
        <strain evidence="2 3">ATCC 200175</strain>
    </source>
</reference>
<sequence>MSPSPEPVPGVDQPGYEASPENQDHFDDPSRNNIHHAESSPPPHVEAQFFGPGNKLYQNYHAKLSGRPCAADGDFLPEGAAPSPVPERSNNDWTPYRNRLEFELADFLFTHNQMPAAQINTLLSIWAGSLFQHGGQPLFANHQDLYNTIDSTPLGDIKWESFSIKYTGERPTTNVPPWMNNPYEPYHEFETATDRCRFINFMSADWAWDQADIIAEDPSTHGSTFMPIILGSDKTTVSVATGQNDFYPLYLSIGNIHNNIQHAHQGALVLIGFLAMPKTTKEHASTVAFCLFKRQLFHTSLSGILSSLKPGMTKPEVVRFGDGHFRCVVYGLGPYIADYEEQALLACIVRNWCPKRNLDANSIRRCQEYTEALVEEFGLDVLWDEYGIVGHIASVAPFAGLRQFPQGRHFKQWTGDDPKALMKVYIPAIKGYVPVDVIWAFRAFLEFYYLVRRDIISDNTLGAIQDALNHFHQYHEIFRSTGVILTFSLPRQHSKQHYPTLICQFCAPNGLCSSITESKHIKAVKEPYHRSNHHNALGQMLLCNQWLDKLSGAHVDFPACGMLDGTCLSALEETLGTVIQVVMRMQTSTKPSMVHLWCTRLLAMWKTQVVGQSTIQQQWKHMLNWHAPLGILERKRARTVLELSEELQIPEIGDMLRQFLYQQENVNNLQDLDDVRLDECPCYDGKISVFNSAAATFYAPSDISGISGMRREYIRSCPLWRNGYARLDCAFVTTNPELEGMLGLDVMHILAFFSFTQHGTYYPCAVVRWFVCLEEPDSDTGMWIVHPGLNVDNQPDMSIIHLNTIYRAAHLIPVYGIQPIPPEIQPHHSYDIFQAFYINKFADHHTFEITS</sequence>
<accession>A0A0C9SR73</accession>
<protein>
    <submittedName>
        <fullName evidence="2">Uncharacterized protein</fullName>
    </submittedName>
</protein>